<evidence type="ECO:0000313" key="3">
    <source>
        <dbReference type="EMBL" id="KAF7262307.1"/>
    </source>
</evidence>
<evidence type="ECO:0000256" key="2">
    <source>
        <dbReference type="SAM" id="MobiDB-lite"/>
    </source>
</evidence>
<dbReference type="PANTHER" id="PTHR21255:SF7">
    <property type="entry name" value="DYNEIN LIGHT CHAIN TCTEX-TYPE PROTEIN 2B"/>
    <property type="match status" value="1"/>
</dbReference>
<dbReference type="CDD" id="cd21451">
    <property type="entry name" value="DLC-like_TCTEX1D"/>
    <property type="match status" value="1"/>
</dbReference>
<dbReference type="Proteomes" id="UP000822476">
    <property type="component" value="Unassembled WGS sequence"/>
</dbReference>
<dbReference type="AlphaFoldDB" id="A0A8S9ZCQ1"/>
<dbReference type="OrthoDB" id="10260741at2759"/>
<protein>
    <submittedName>
        <fullName evidence="3">Uncharacterized protein</fullName>
    </submittedName>
</protein>
<dbReference type="InterPro" id="IPR005334">
    <property type="entry name" value="Tctex-1-like"/>
</dbReference>
<evidence type="ECO:0000313" key="4">
    <source>
        <dbReference type="Proteomes" id="UP000822476"/>
    </source>
</evidence>
<gene>
    <name evidence="3" type="ORF">EG68_00375</name>
</gene>
<name>A0A8S9ZCQ1_9TREM</name>
<dbReference type="PANTHER" id="PTHR21255">
    <property type="entry name" value="T-COMPLEX-ASSOCIATED-TESTIS-EXPRESSED 1/ DYNEIN LIGHT CHAIN"/>
    <property type="match status" value="1"/>
</dbReference>
<dbReference type="EMBL" id="JTDE01000106">
    <property type="protein sequence ID" value="KAF7262307.1"/>
    <property type="molecule type" value="Genomic_DNA"/>
</dbReference>
<dbReference type="InterPro" id="IPR038586">
    <property type="entry name" value="Tctex-1-like_sf"/>
</dbReference>
<dbReference type="GO" id="GO:0005868">
    <property type="term" value="C:cytoplasmic dynein complex"/>
    <property type="evidence" value="ECO:0007669"/>
    <property type="project" value="TreeGrafter"/>
</dbReference>
<comment type="similarity">
    <text evidence="1">Belongs to the dynein light chain Tctex-type family.</text>
</comment>
<dbReference type="GO" id="GO:0007018">
    <property type="term" value="P:microtubule-based movement"/>
    <property type="evidence" value="ECO:0007669"/>
    <property type="project" value="TreeGrafter"/>
</dbReference>
<dbReference type="Gene3D" id="3.30.1140.40">
    <property type="entry name" value="Tctex-1"/>
    <property type="match status" value="1"/>
</dbReference>
<dbReference type="Pfam" id="PF03645">
    <property type="entry name" value="Tctex-1"/>
    <property type="match status" value="1"/>
</dbReference>
<accession>A0A8S9ZCQ1</accession>
<organism evidence="3 4">
    <name type="scientific">Paragonimus skrjabini miyazakii</name>
    <dbReference type="NCBI Taxonomy" id="59628"/>
    <lineage>
        <taxon>Eukaryota</taxon>
        <taxon>Metazoa</taxon>
        <taxon>Spiralia</taxon>
        <taxon>Lophotrochozoa</taxon>
        <taxon>Platyhelminthes</taxon>
        <taxon>Trematoda</taxon>
        <taxon>Digenea</taxon>
        <taxon>Plagiorchiida</taxon>
        <taxon>Troglotremata</taxon>
        <taxon>Troglotrematidae</taxon>
        <taxon>Paragonimus</taxon>
    </lineage>
</organism>
<dbReference type="GO" id="GO:0045505">
    <property type="term" value="F:dynein intermediate chain binding"/>
    <property type="evidence" value="ECO:0007669"/>
    <property type="project" value="TreeGrafter"/>
</dbReference>
<sequence length="186" mass="21038">MENSMEVDNSVKPRDANQPGSRRPSVALLSRRMSQMSTGGRRSIFGARNSIWSAIRGGGFHKPVKYENTYRTVPKEGEFVNHQKLSDLVHDTLESTLKSERYDPKRVPTMAMNLANLLRKRVREIITPSRYKIIAQVNIGSCKNTTVTLASRAVWDTEDSGDTYAEASYFNSSIYAVALVYCVYYE</sequence>
<feature type="region of interest" description="Disordered" evidence="2">
    <location>
        <begin position="1"/>
        <end position="29"/>
    </location>
</feature>
<proteinExistence type="inferred from homology"/>
<comment type="caution">
    <text evidence="3">The sequence shown here is derived from an EMBL/GenBank/DDBJ whole genome shotgun (WGS) entry which is preliminary data.</text>
</comment>
<reference evidence="3" key="1">
    <citation type="submission" date="2019-07" db="EMBL/GenBank/DDBJ databases">
        <title>Annotation for the trematode Paragonimus miyazaki's.</title>
        <authorList>
            <person name="Choi Y.-J."/>
        </authorList>
    </citation>
    <scope>NUCLEOTIDE SEQUENCE</scope>
    <source>
        <strain evidence="3">Japan</strain>
    </source>
</reference>
<keyword evidence="4" id="KW-1185">Reference proteome</keyword>
<dbReference type="GO" id="GO:0005737">
    <property type="term" value="C:cytoplasm"/>
    <property type="evidence" value="ECO:0007669"/>
    <property type="project" value="TreeGrafter"/>
</dbReference>
<evidence type="ECO:0000256" key="1">
    <source>
        <dbReference type="ARBA" id="ARBA00005361"/>
    </source>
</evidence>